<dbReference type="PROSITE" id="PS00211">
    <property type="entry name" value="ABC_TRANSPORTER_1"/>
    <property type="match status" value="1"/>
</dbReference>
<dbReference type="PROSITE" id="PS50893">
    <property type="entry name" value="ABC_TRANSPORTER_2"/>
    <property type="match status" value="1"/>
</dbReference>
<dbReference type="SMART" id="SM00382">
    <property type="entry name" value="AAA"/>
    <property type="match status" value="1"/>
</dbReference>
<dbReference type="PANTHER" id="PTHR24220:SF686">
    <property type="entry name" value="BLL7988 PROTEIN"/>
    <property type="match status" value="1"/>
</dbReference>
<evidence type="ECO:0000313" key="11">
    <source>
        <dbReference type="Proteomes" id="UP000270261"/>
    </source>
</evidence>
<proteinExistence type="inferred from homology"/>
<sequence>MNGTGRAEASAVMFRAEGITRVYRMGEVEVHALRGIDLELHPGEFVVILGPSGCGKSTLLNILGGLDVPTAGRVWYNGQDLTHADDGTLTQFRRDNVGFVFQFYNLIPSLTARENVAIVTEIARHPMRPEDALALVGLDGRLNHFPAQMSGGEQQRVAIARAIAKQPAVLLCDEPTGALDSATGVRVLTALDEVNASLGTCTVVITHNADIARMAHRVLTMGDGRIVDVKINEHRLKADELRW</sequence>
<evidence type="ECO:0000256" key="8">
    <source>
        <dbReference type="ARBA" id="ARBA00038388"/>
    </source>
</evidence>
<keyword evidence="11" id="KW-1185">Reference proteome</keyword>
<dbReference type="InterPro" id="IPR003439">
    <property type="entry name" value="ABC_transporter-like_ATP-bd"/>
</dbReference>
<dbReference type="GO" id="GO:0046677">
    <property type="term" value="P:response to antibiotic"/>
    <property type="evidence" value="ECO:0007669"/>
    <property type="project" value="UniProtKB-KW"/>
</dbReference>
<evidence type="ECO:0000256" key="7">
    <source>
        <dbReference type="ARBA" id="ARBA00023251"/>
    </source>
</evidence>
<evidence type="ECO:0000313" key="10">
    <source>
        <dbReference type="EMBL" id="RRN45283.1"/>
    </source>
</evidence>
<keyword evidence="4" id="KW-0547">Nucleotide-binding</keyword>
<keyword evidence="6" id="KW-1133">Transmembrane helix</keyword>
<evidence type="ECO:0000256" key="6">
    <source>
        <dbReference type="ARBA" id="ARBA00022989"/>
    </source>
</evidence>
<keyword evidence="6" id="KW-0472">Membrane</keyword>
<name>A0A3R8MS81_9BURK</name>
<dbReference type="GO" id="GO:0005886">
    <property type="term" value="C:plasma membrane"/>
    <property type="evidence" value="ECO:0007669"/>
    <property type="project" value="TreeGrafter"/>
</dbReference>
<dbReference type="GO" id="GO:0022857">
    <property type="term" value="F:transmembrane transporter activity"/>
    <property type="evidence" value="ECO:0007669"/>
    <property type="project" value="TreeGrafter"/>
</dbReference>
<dbReference type="CDD" id="cd03255">
    <property type="entry name" value="ABC_MJ0796_LolCDE_FtsE"/>
    <property type="match status" value="1"/>
</dbReference>
<dbReference type="InterPro" id="IPR015854">
    <property type="entry name" value="ABC_transpr_LolD-like"/>
</dbReference>
<keyword evidence="5 10" id="KW-0067">ATP-binding</keyword>
<dbReference type="Gene3D" id="3.40.50.300">
    <property type="entry name" value="P-loop containing nucleotide triphosphate hydrolases"/>
    <property type="match status" value="1"/>
</dbReference>
<dbReference type="Pfam" id="PF00005">
    <property type="entry name" value="ABC_tran"/>
    <property type="match status" value="1"/>
</dbReference>
<keyword evidence="3" id="KW-0997">Cell inner membrane</keyword>
<dbReference type="GO" id="GO:0016887">
    <property type="term" value="F:ATP hydrolysis activity"/>
    <property type="evidence" value="ECO:0007669"/>
    <property type="project" value="InterPro"/>
</dbReference>
<reference evidence="10 11" key="1">
    <citation type="submission" date="2018-11" db="EMBL/GenBank/DDBJ databases">
        <title>Genome sequencing of Lautropia sp. KCOM 2505 (= ChDC F240).</title>
        <authorList>
            <person name="Kook J.-K."/>
            <person name="Park S.-N."/>
            <person name="Lim Y.K."/>
        </authorList>
    </citation>
    <scope>NUCLEOTIDE SEQUENCE [LARGE SCALE GENOMIC DNA]</scope>
    <source>
        <strain evidence="10 11">KCOM 2505</strain>
    </source>
</reference>
<evidence type="ECO:0000256" key="1">
    <source>
        <dbReference type="ARBA" id="ARBA00022448"/>
    </source>
</evidence>
<evidence type="ECO:0000256" key="2">
    <source>
        <dbReference type="ARBA" id="ARBA00022475"/>
    </source>
</evidence>
<dbReference type="EMBL" id="RRUE01000001">
    <property type="protein sequence ID" value="RRN45283.1"/>
    <property type="molecule type" value="Genomic_DNA"/>
</dbReference>
<comment type="caution">
    <text evidence="10">The sequence shown here is derived from an EMBL/GenBank/DDBJ whole genome shotgun (WGS) entry which is preliminary data.</text>
</comment>
<dbReference type="InterPro" id="IPR017911">
    <property type="entry name" value="MacB-like_ATP-bd"/>
</dbReference>
<keyword evidence="7" id="KW-0046">Antibiotic resistance</keyword>
<keyword evidence="2" id="KW-1003">Cell membrane</keyword>
<feature type="domain" description="ABC transporter" evidence="9">
    <location>
        <begin position="14"/>
        <end position="241"/>
    </location>
</feature>
<dbReference type="InterPro" id="IPR017871">
    <property type="entry name" value="ABC_transporter-like_CS"/>
</dbReference>
<evidence type="ECO:0000256" key="5">
    <source>
        <dbReference type="ARBA" id="ARBA00022840"/>
    </source>
</evidence>
<evidence type="ECO:0000256" key="3">
    <source>
        <dbReference type="ARBA" id="ARBA00022519"/>
    </source>
</evidence>
<dbReference type="PANTHER" id="PTHR24220">
    <property type="entry name" value="IMPORT ATP-BINDING PROTEIN"/>
    <property type="match status" value="1"/>
</dbReference>
<dbReference type="InterPro" id="IPR027417">
    <property type="entry name" value="P-loop_NTPase"/>
</dbReference>
<dbReference type="GO" id="GO:0005524">
    <property type="term" value="F:ATP binding"/>
    <property type="evidence" value="ECO:0007669"/>
    <property type="project" value="UniProtKB-KW"/>
</dbReference>
<dbReference type="GO" id="GO:0098796">
    <property type="term" value="C:membrane protein complex"/>
    <property type="evidence" value="ECO:0007669"/>
    <property type="project" value="UniProtKB-ARBA"/>
</dbReference>
<protein>
    <submittedName>
        <fullName evidence="10">ABC transporter ATP-binding protein</fullName>
    </submittedName>
</protein>
<dbReference type="AlphaFoldDB" id="A0A3R8MS81"/>
<evidence type="ECO:0000259" key="9">
    <source>
        <dbReference type="PROSITE" id="PS50893"/>
    </source>
</evidence>
<gene>
    <name evidence="10" type="ORF">EHV23_03375</name>
</gene>
<dbReference type="OrthoDB" id="9802264at2"/>
<dbReference type="Proteomes" id="UP000270261">
    <property type="component" value="Unassembled WGS sequence"/>
</dbReference>
<dbReference type="FunFam" id="3.40.50.300:FF:000032">
    <property type="entry name" value="Export ABC transporter ATP-binding protein"/>
    <property type="match status" value="1"/>
</dbReference>
<accession>A0A3R8MS81</accession>
<organism evidence="10 11">
    <name type="scientific">Lautropia dentalis</name>
    <dbReference type="NCBI Taxonomy" id="2490857"/>
    <lineage>
        <taxon>Bacteria</taxon>
        <taxon>Pseudomonadati</taxon>
        <taxon>Pseudomonadota</taxon>
        <taxon>Betaproteobacteria</taxon>
        <taxon>Burkholderiales</taxon>
        <taxon>Burkholderiaceae</taxon>
        <taxon>Lautropia</taxon>
    </lineage>
</organism>
<evidence type="ECO:0000256" key="4">
    <source>
        <dbReference type="ARBA" id="ARBA00022741"/>
    </source>
</evidence>
<keyword evidence="1" id="KW-0813">Transport</keyword>
<keyword evidence="6" id="KW-0812">Transmembrane</keyword>
<comment type="similarity">
    <text evidence="8">Belongs to the ABC transporter superfamily. Macrolide exporter (TC 3.A.1.122) family.</text>
</comment>
<dbReference type="InterPro" id="IPR003593">
    <property type="entry name" value="AAA+_ATPase"/>
</dbReference>
<dbReference type="RefSeq" id="WP_125094711.1">
    <property type="nucleotide sequence ID" value="NZ_RRUE01000001.1"/>
</dbReference>
<dbReference type="SUPFAM" id="SSF52540">
    <property type="entry name" value="P-loop containing nucleoside triphosphate hydrolases"/>
    <property type="match status" value="1"/>
</dbReference>